<keyword evidence="5 7" id="KW-1133">Transmembrane helix</keyword>
<keyword evidence="3" id="KW-0762">Sugar transport</keyword>
<dbReference type="Pfam" id="PF04142">
    <property type="entry name" value="Nuc_sug_transp"/>
    <property type="match status" value="1"/>
</dbReference>
<dbReference type="InterPro" id="IPR007271">
    <property type="entry name" value="Nuc_sug_transpt"/>
</dbReference>
<protein>
    <submittedName>
        <fullName evidence="9">Uncharacterized protein</fullName>
    </submittedName>
</protein>
<evidence type="ECO:0000256" key="6">
    <source>
        <dbReference type="ARBA" id="ARBA00023136"/>
    </source>
</evidence>
<evidence type="ECO:0000256" key="4">
    <source>
        <dbReference type="ARBA" id="ARBA00022692"/>
    </source>
</evidence>
<keyword evidence="3" id="KW-0813">Transport</keyword>
<dbReference type="GO" id="GO:0000139">
    <property type="term" value="C:Golgi membrane"/>
    <property type="evidence" value="ECO:0007669"/>
    <property type="project" value="InterPro"/>
</dbReference>
<organism evidence="8 9">
    <name type="scientific">Meloidogyne incognita</name>
    <name type="common">Southern root-knot nematode worm</name>
    <name type="synonym">Oxyuris incognita</name>
    <dbReference type="NCBI Taxonomy" id="6306"/>
    <lineage>
        <taxon>Eukaryota</taxon>
        <taxon>Metazoa</taxon>
        <taxon>Ecdysozoa</taxon>
        <taxon>Nematoda</taxon>
        <taxon>Chromadorea</taxon>
        <taxon>Rhabditida</taxon>
        <taxon>Tylenchina</taxon>
        <taxon>Tylenchomorpha</taxon>
        <taxon>Tylenchoidea</taxon>
        <taxon>Meloidogynidae</taxon>
        <taxon>Meloidogyninae</taxon>
        <taxon>Meloidogyne</taxon>
        <taxon>Meloidogyne incognita group</taxon>
    </lineage>
</organism>
<evidence type="ECO:0000256" key="1">
    <source>
        <dbReference type="ARBA" id="ARBA00004141"/>
    </source>
</evidence>
<evidence type="ECO:0000256" key="5">
    <source>
        <dbReference type="ARBA" id="ARBA00022989"/>
    </source>
</evidence>
<dbReference type="PANTHER" id="PTHR10231">
    <property type="entry name" value="NUCLEOTIDE-SUGAR TRANSMEMBRANE TRANSPORTER"/>
    <property type="match status" value="1"/>
</dbReference>
<evidence type="ECO:0000256" key="7">
    <source>
        <dbReference type="SAM" id="Phobius"/>
    </source>
</evidence>
<reference evidence="9" key="1">
    <citation type="submission" date="2022-11" db="UniProtKB">
        <authorList>
            <consortium name="WormBaseParasite"/>
        </authorList>
    </citation>
    <scope>IDENTIFICATION</scope>
</reference>
<keyword evidence="6 7" id="KW-0472">Membrane</keyword>
<comment type="similarity">
    <text evidence="2">Belongs to the nucleotide-sugar transporter family. SLC35A subfamily.</text>
</comment>
<evidence type="ECO:0000256" key="2">
    <source>
        <dbReference type="ARBA" id="ARBA00009976"/>
    </source>
</evidence>
<evidence type="ECO:0000313" key="9">
    <source>
        <dbReference type="WBParaSite" id="Minc3s00263g08908"/>
    </source>
</evidence>
<keyword evidence="4 7" id="KW-0812">Transmembrane</keyword>
<proteinExistence type="inferred from homology"/>
<name>A0A914L524_MELIC</name>
<sequence length="161" mass="18308">MNTNPIFYKQLGILLLTLQQSSMPLMVRASRDRDNAFITTVNVFFMDLIKLSACAILLCFRAKSIFRFLNDFKNAILGDPIETAKVCAPSLIYNLQNNLYYVALSNLESTTFCVIYQLKILTTAVMLRILLGKLISRIQWIALLILVSKPPLLDTLLEDEK</sequence>
<accession>A0A914L524</accession>
<dbReference type="AlphaFoldDB" id="A0A914L524"/>
<keyword evidence="8" id="KW-1185">Reference proteome</keyword>
<comment type="subcellular location">
    <subcellularLocation>
        <location evidence="1">Membrane</location>
        <topology evidence="1">Multi-pass membrane protein</topology>
    </subcellularLocation>
</comment>
<dbReference type="WBParaSite" id="Minc3s00263g08908">
    <property type="protein sequence ID" value="Minc3s00263g08908"/>
    <property type="gene ID" value="Minc3s00263g08908"/>
</dbReference>
<feature type="transmembrane region" description="Helical" evidence="7">
    <location>
        <begin position="39"/>
        <end position="60"/>
    </location>
</feature>
<dbReference type="Proteomes" id="UP000887563">
    <property type="component" value="Unplaced"/>
</dbReference>
<dbReference type="InterPro" id="IPR037185">
    <property type="entry name" value="EmrE-like"/>
</dbReference>
<evidence type="ECO:0000256" key="3">
    <source>
        <dbReference type="ARBA" id="ARBA00022597"/>
    </source>
</evidence>
<dbReference type="SUPFAM" id="SSF103481">
    <property type="entry name" value="Multidrug resistance efflux transporter EmrE"/>
    <property type="match status" value="1"/>
</dbReference>
<evidence type="ECO:0000313" key="8">
    <source>
        <dbReference type="Proteomes" id="UP000887563"/>
    </source>
</evidence>
<dbReference type="GO" id="GO:0015165">
    <property type="term" value="F:pyrimidine nucleotide-sugar transmembrane transporter activity"/>
    <property type="evidence" value="ECO:0007669"/>
    <property type="project" value="InterPro"/>
</dbReference>